<keyword evidence="1" id="KW-0472">Membrane</keyword>
<comment type="caution">
    <text evidence="2">The sequence shown here is derived from an EMBL/GenBank/DDBJ whole genome shotgun (WGS) entry which is preliminary data.</text>
</comment>
<organism evidence="2 3">
    <name type="scientific">Ruixingdingia sedimenti</name>
    <dbReference type="NCBI Taxonomy" id="3073604"/>
    <lineage>
        <taxon>Bacteria</taxon>
        <taxon>Pseudomonadati</taxon>
        <taxon>Pseudomonadota</taxon>
        <taxon>Alphaproteobacteria</taxon>
        <taxon>Rhodobacterales</taxon>
        <taxon>Paracoccaceae</taxon>
        <taxon>Ruixingdingia</taxon>
    </lineage>
</organism>
<feature type="transmembrane region" description="Helical" evidence="1">
    <location>
        <begin position="60"/>
        <end position="78"/>
    </location>
</feature>
<dbReference type="EMBL" id="JAVKPH010000054">
    <property type="protein sequence ID" value="MDR5655235.1"/>
    <property type="molecule type" value="Genomic_DNA"/>
</dbReference>
<dbReference type="RefSeq" id="WP_310459342.1">
    <property type="nucleotide sequence ID" value="NZ_JAVKPH010000054.1"/>
</dbReference>
<protein>
    <submittedName>
        <fullName evidence="2">Hemolysin XhlA family protein</fullName>
    </submittedName>
</protein>
<sequence length="81" mass="8765">MTDISPHTAAQIAQAHKRLDAHENRITKIEIHTAGESVRMQNIEHQLASLQSGVSWANKLIIGGIVMGVIAFLLQGGFHVG</sequence>
<dbReference type="InterPro" id="IPR019715">
    <property type="entry name" value="Haemolysin_XhlA"/>
</dbReference>
<evidence type="ECO:0000256" key="1">
    <source>
        <dbReference type="SAM" id="Phobius"/>
    </source>
</evidence>
<dbReference type="Proteomes" id="UP001247754">
    <property type="component" value="Unassembled WGS sequence"/>
</dbReference>
<name>A0ABU1FEB7_9RHOB</name>
<keyword evidence="3" id="KW-1185">Reference proteome</keyword>
<reference evidence="2 3" key="1">
    <citation type="submission" date="2023-09" db="EMBL/GenBank/DDBJ databases">
        <title>Xinfangfangia sedmenti sp. nov., isolated the sedment.</title>
        <authorList>
            <person name="Xu L."/>
        </authorList>
    </citation>
    <scope>NUCLEOTIDE SEQUENCE [LARGE SCALE GENOMIC DNA]</scope>
    <source>
        <strain evidence="2 3">LG-4</strain>
    </source>
</reference>
<evidence type="ECO:0000313" key="2">
    <source>
        <dbReference type="EMBL" id="MDR5655235.1"/>
    </source>
</evidence>
<dbReference type="Pfam" id="PF10779">
    <property type="entry name" value="XhlA"/>
    <property type="match status" value="1"/>
</dbReference>
<proteinExistence type="predicted"/>
<keyword evidence="1" id="KW-0812">Transmembrane</keyword>
<gene>
    <name evidence="2" type="ORF">RGD00_21745</name>
</gene>
<accession>A0ABU1FEB7</accession>
<keyword evidence="1" id="KW-1133">Transmembrane helix</keyword>
<evidence type="ECO:0000313" key="3">
    <source>
        <dbReference type="Proteomes" id="UP001247754"/>
    </source>
</evidence>